<protein>
    <recommendedName>
        <fullName evidence="4">Integral membrane protein</fullName>
    </recommendedName>
</protein>
<keyword evidence="1" id="KW-0812">Transmembrane</keyword>
<evidence type="ECO:0000313" key="3">
    <source>
        <dbReference type="Proteomes" id="UP000279994"/>
    </source>
</evidence>
<name>A0A3N0GMS3_9ACTN</name>
<dbReference type="EMBL" id="RJSF01000040">
    <property type="protein sequence ID" value="RNM13699.1"/>
    <property type="molecule type" value="Genomic_DNA"/>
</dbReference>
<evidence type="ECO:0000313" key="2">
    <source>
        <dbReference type="EMBL" id="RNM13699.1"/>
    </source>
</evidence>
<gene>
    <name evidence="2" type="ORF">EFL26_11975</name>
</gene>
<dbReference type="AlphaFoldDB" id="A0A3N0GMS3"/>
<dbReference type="Proteomes" id="UP000279994">
    <property type="component" value="Unassembled WGS sequence"/>
</dbReference>
<evidence type="ECO:0000256" key="1">
    <source>
        <dbReference type="SAM" id="Phobius"/>
    </source>
</evidence>
<reference evidence="2 3" key="1">
    <citation type="submission" date="2018-11" db="EMBL/GenBank/DDBJ databases">
        <authorList>
            <person name="Li F."/>
        </authorList>
    </citation>
    <scope>NUCLEOTIDE SEQUENCE [LARGE SCALE GENOMIC DNA]</scope>
    <source>
        <strain evidence="2 3">Gsoil 818</strain>
    </source>
</reference>
<comment type="caution">
    <text evidence="2">The sequence shown here is derived from an EMBL/GenBank/DDBJ whole genome shotgun (WGS) entry which is preliminary data.</text>
</comment>
<feature type="transmembrane region" description="Helical" evidence="1">
    <location>
        <begin position="6"/>
        <end position="25"/>
    </location>
</feature>
<dbReference type="RefSeq" id="WP_123223105.1">
    <property type="nucleotide sequence ID" value="NZ_RJSF01000040.1"/>
</dbReference>
<dbReference type="OrthoDB" id="3828660at2"/>
<organism evidence="2 3">
    <name type="scientific">Nocardioides pocheonensis</name>
    <dbReference type="NCBI Taxonomy" id="661485"/>
    <lineage>
        <taxon>Bacteria</taxon>
        <taxon>Bacillati</taxon>
        <taxon>Actinomycetota</taxon>
        <taxon>Actinomycetes</taxon>
        <taxon>Propionibacteriales</taxon>
        <taxon>Nocardioidaceae</taxon>
        <taxon>Nocardioides</taxon>
    </lineage>
</organism>
<keyword evidence="1" id="KW-0472">Membrane</keyword>
<keyword evidence="1" id="KW-1133">Transmembrane helix</keyword>
<evidence type="ECO:0008006" key="4">
    <source>
        <dbReference type="Google" id="ProtNLM"/>
    </source>
</evidence>
<keyword evidence="3" id="KW-1185">Reference proteome</keyword>
<sequence>MGPLQIGLSILCGVVVLQLAVLIVRDLRPGRVTYVLLGLLELGLVGVLVLGLRRVFGDHEGVSVATYVAYLVGALFILPLATGWAWAERSRNGTAVLLVAVLVIPVLFLRLHDIWATHV</sequence>
<proteinExistence type="predicted"/>
<feature type="transmembrane region" description="Helical" evidence="1">
    <location>
        <begin position="64"/>
        <end position="87"/>
    </location>
</feature>
<accession>A0A3N0GMS3</accession>
<feature type="transmembrane region" description="Helical" evidence="1">
    <location>
        <begin position="32"/>
        <end position="52"/>
    </location>
</feature>
<feature type="transmembrane region" description="Helical" evidence="1">
    <location>
        <begin position="94"/>
        <end position="112"/>
    </location>
</feature>